<sequence length="464" mass="50168">MKRFYDIIVIGAGPAGMAAALAAAEKAPQCSIALIEREEHIGGILKQCIHDGFGLIRFKERLTGPEYAWRYRDMLAQHSNIDIFVSTFVIRIVQQNGGGFELTFTNPKNGIFTLSCTALISATGCRERTDRQVFIHGDRPSGVFTAGQAQAFINLKGYLPGKRFVILGSGDIGLIMARRLTLETASVGGSVEGVYEVKSEPSGLTRNIVQCLEDYGIPLHLSTTVSALHGAGRLEGVTVTQVDGRMQPVADTERYIPCDTLILSVGLIPENDILDSLAPKMDTRTKGPQVNQYMETTVPGLFSCGNALHVNDLVDYVSESGSIAGEQAALLCSGTAFEGNTASERAAATEIQPAAQAELCKNPAEIPIYADKTLLYQTPARIAPDGKQAVLYFRSAAQREQAVLTIRAETKTGSKTLFKKTFRLLKPPEMERIIVDTASIPAYTQQLSVSLTDAEPAHQAKEAE</sequence>
<dbReference type="KEGG" id="trz:GWP43_07275"/>
<dbReference type="GO" id="GO:0016491">
    <property type="term" value="F:oxidoreductase activity"/>
    <property type="evidence" value="ECO:0007669"/>
    <property type="project" value="UniProtKB-KW"/>
</dbReference>
<keyword evidence="1" id="KW-0560">Oxidoreductase</keyword>
<dbReference type="PANTHER" id="PTHR42949:SF3">
    <property type="entry name" value="ANAEROBIC GLYCEROL-3-PHOSPHATE DEHYDROGENASE SUBUNIT B"/>
    <property type="match status" value="1"/>
</dbReference>
<name>A0A6P1Y1Y7_9SPIR</name>
<dbReference type="AlphaFoldDB" id="A0A6P1Y1Y7"/>
<evidence type="ECO:0000313" key="3">
    <source>
        <dbReference type="EMBL" id="QHX43280.1"/>
    </source>
</evidence>
<dbReference type="InterPro" id="IPR023753">
    <property type="entry name" value="FAD/NAD-binding_dom"/>
</dbReference>
<dbReference type="PRINTS" id="PR00469">
    <property type="entry name" value="PNDRDTASEII"/>
</dbReference>
<reference evidence="3 4" key="1">
    <citation type="submission" date="2020-01" db="EMBL/GenBank/DDBJ databases">
        <title>Complete genome sequence of a human oral phylogroup 1 Treponema sp. strain ATCC 700766, originally isolated from periodontitis dental plaque.</title>
        <authorList>
            <person name="Chan Y."/>
            <person name="Huo Y.-B."/>
            <person name="Yu X.-L."/>
            <person name="Zeng H."/>
            <person name="Leung W.-K."/>
            <person name="Watt R.M."/>
        </authorList>
    </citation>
    <scope>NUCLEOTIDE SEQUENCE [LARGE SCALE GENOMIC DNA]</scope>
    <source>
        <strain evidence="3 4">OMZ 804</strain>
    </source>
</reference>
<protein>
    <submittedName>
        <fullName evidence="3">FAD-dependent oxidoreductase</fullName>
    </submittedName>
</protein>
<proteinExistence type="predicted"/>
<evidence type="ECO:0000313" key="4">
    <source>
        <dbReference type="Proteomes" id="UP000464374"/>
    </source>
</evidence>
<dbReference type="PANTHER" id="PTHR42949">
    <property type="entry name" value="ANAEROBIC GLYCEROL-3-PHOSPHATE DEHYDROGENASE SUBUNIT B"/>
    <property type="match status" value="1"/>
</dbReference>
<dbReference type="Gene3D" id="3.50.50.60">
    <property type="entry name" value="FAD/NAD(P)-binding domain"/>
    <property type="match status" value="2"/>
</dbReference>
<evidence type="ECO:0000259" key="2">
    <source>
        <dbReference type="Pfam" id="PF07992"/>
    </source>
</evidence>
<feature type="domain" description="FAD/NAD(P)-binding" evidence="2">
    <location>
        <begin position="5"/>
        <end position="308"/>
    </location>
</feature>
<dbReference type="PRINTS" id="PR00368">
    <property type="entry name" value="FADPNR"/>
</dbReference>
<dbReference type="InterPro" id="IPR051691">
    <property type="entry name" value="Metab_Enz_Cyan_OpOx_G3PDH"/>
</dbReference>
<evidence type="ECO:0000256" key="1">
    <source>
        <dbReference type="ARBA" id="ARBA00023002"/>
    </source>
</evidence>
<dbReference type="SUPFAM" id="SSF51905">
    <property type="entry name" value="FAD/NAD(P)-binding domain"/>
    <property type="match status" value="1"/>
</dbReference>
<dbReference type="Proteomes" id="UP000464374">
    <property type="component" value="Chromosome"/>
</dbReference>
<dbReference type="Pfam" id="PF07992">
    <property type="entry name" value="Pyr_redox_2"/>
    <property type="match status" value="1"/>
</dbReference>
<dbReference type="RefSeq" id="WP_162663608.1">
    <property type="nucleotide sequence ID" value="NZ_CP048020.1"/>
</dbReference>
<gene>
    <name evidence="3" type="ORF">GWP43_07275</name>
</gene>
<accession>A0A6P1Y1Y7</accession>
<dbReference type="EMBL" id="CP048020">
    <property type="protein sequence ID" value="QHX43280.1"/>
    <property type="molecule type" value="Genomic_DNA"/>
</dbReference>
<dbReference type="InterPro" id="IPR036188">
    <property type="entry name" value="FAD/NAD-bd_sf"/>
</dbReference>
<organism evidence="3 4">
    <name type="scientific">Treponema vincentii</name>
    <dbReference type="NCBI Taxonomy" id="69710"/>
    <lineage>
        <taxon>Bacteria</taxon>
        <taxon>Pseudomonadati</taxon>
        <taxon>Spirochaetota</taxon>
        <taxon>Spirochaetia</taxon>
        <taxon>Spirochaetales</taxon>
        <taxon>Treponemataceae</taxon>
        <taxon>Treponema</taxon>
    </lineage>
</organism>